<evidence type="ECO:0000259" key="4">
    <source>
        <dbReference type="PROSITE" id="PS51153"/>
    </source>
</evidence>
<dbReference type="PANTHER" id="PTHR36766">
    <property type="entry name" value="PLANT BROAD-SPECTRUM MILDEW RESISTANCE PROTEIN RPW8"/>
    <property type="match status" value="1"/>
</dbReference>
<dbReference type="PANTHER" id="PTHR36766:SF28">
    <property type="entry name" value="PLANT BROAD-SPECTRUM MILDEW RESISTANCE PROTEIN RPW8"/>
    <property type="match status" value="1"/>
</dbReference>
<comment type="caution">
    <text evidence="5">The sequence shown here is derived from an EMBL/GenBank/DDBJ whole genome shotgun (WGS) entry which is preliminary data.</text>
</comment>
<accession>A0A834TV46</accession>
<evidence type="ECO:0000256" key="3">
    <source>
        <dbReference type="ARBA" id="ARBA00022821"/>
    </source>
</evidence>
<keyword evidence="6" id="KW-1185">Reference proteome</keyword>
<keyword evidence="3" id="KW-0611">Plant defense</keyword>
<dbReference type="SUPFAM" id="SSF52058">
    <property type="entry name" value="L domain-like"/>
    <property type="match status" value="1"/>
</dbReference>
<keyword evidence="2" id="KW-0677">Repeat</keyword>
<dbReference type="InterPro" id="IPR002182">
    <property type="entry name" value="NB-ARC"/>
</dbReference>
<organism evidence="5 6">
    <name type="scientific">Senna tora</name>
    <dbReference type="NCBI Taxonomy" id="362788"/>
    <lineage>
        <taxon>Eukaryota</taxon>
        <taxon>Viridiplantae</taxon>
        <taxon>Streptophyta</taxon>
        <taxon>Embryophyta</taxon>
        <taxon>Tracheophyta</taxon>
        <taxon>Spermatophyta</taxon>
        <taxon>Magnoliopsida</taxon>
        <taxon>eudicotyledons</taxon>
        <taxon>Gunneridae</taxon>
        <taxon>Pentapetalae</taxon>
        <taxon>rosids</taxon>
        <taxon>fabids</taxon>
        <taxon>Fabales</taxon>
        <taxon>Fabaceae</taxon>
        <taxon>Caesalpinioideae</taxon>
        <taxon>Cassia clade</taxon>
        <taxon>Senna</taxon>
    </lineage>
</organism>
<evidence type="ECO:0000256" key="2">
    <source>
        <dbReference type="ARBA" id="ARBA00022737"/>
    </source>
</evidence>
<dbReference type="Gene3D" id="1.10.10.10">
    <property type="entry name" value="Winged helix-like DNA-binding domain superfamily/Winged helix DNA-binding domain"/>
    <property type="match status" value="1"/>
</dbReference>
<dbReference type="Proteomes" id="UP000634136">
    <property type="component" value="Unassembled WGS sequence"/>
</dbReference>
<sequence length="827" mass="93719">MASLVGGAAIGAGFQQALTWGLEIINMGLNYSSTLQTNIDTLEALGPVVQDIVWYNQELDRPREEVEPLIREMRAGEELIRRYSNVSRRNFLCFPCYQKKLLAVDESLRRTLSVNVQVQMARDVKEILKKVTDSLMILSQQFGHINYGMGTALYGAPENPEFTVGLEMLLEQLKIEVLKDGLSFLNLTGFGGSGKTTLAKKLCWEPQVLGKFNRNNIFFATFSKSPNLKIIVERLFEHFEQPKPEFQSNEDPGYKLRILLNQVGATHPILLVLDDVWPGSESLVEKFKVQISNLKILVTSRVALNLESRITFQLDPLSLENSVTLFRHFAQLEDTTSCPPNDLVHKVVKCCRGLPLALQLIGGKLRRKPIEFWQKMVKELSQGHSIIHSDNDVLAFLQKCLDVMEDKSTVQECFMDLGLFPEDQMIPVSALFDIWTELHKLDEEFYAMPYIYELTTKNLCNVVVTRKLGSDADNYYNNHFLTQHDILRDLAIHQSNKKPFEQRKNLIIDITGDNHPGLWSEPKQQGIIARVFLKGIIKQKQQHVAARSLSISSGSNSKWWSMKPDKAEVLVLNLWSNNYILPGFIKSMKKLKVLILTNYSFHPSQLDSFELLGSLSNLKRIRLQRVCVPSLCKLKNLRKLSLYMCYTSQAFGGGTINIKDALPNLVDMSIDYCNDLVALPTGFCEITTLEKLSITNCHKFSALPQDIGNMENLRVLRLNSCTDLLDIPDSIRGLQMLSLLDISYCISLGRLPKDIGELRNLSKLYMMGCSSLSEFPDCTKLEKLEKLICDEEIATLCKAYFDPTGSRSIIEVAKVDHDLTWLVGSSR</sequence>
<evidence type="ECO:0000313" key="5">
    <source>
        <dbReference type="EMBL" id="KAF7828758.1"/>
    </source>
</evidence>
<dbReference type="InterPro" id="IPR008808">
    <property type="entry name" value="Powdery_mildew-R_dom"/>
</dbReference>
<dbReference type="InterPro" id="IPR036388">
    <property type="entry name" value="WH-like_DNA-bd_sf"/>
</dbReference>
<dbReference type="OrthoDB" id="2016095at2759"/>
<gene>
    <name evidence="5" type="ORF">G2W53_019922</name>
</gene>
<comment type="similarity">
    <text evidence="1">Belongs to the disease resistance NB-LRR family.</text>
</comment>
<dbReference type="PROSITE" id="PS51153">
    <property type="entry name" value="RPW8"/>
    <property type="match status" value="1"/>
</dbReference>
<dbReference type="InterPro" id="IPR042197">
    <property type="entry name" value="Apaf_helical"/>
</dbReference>
<dbReference type="Gene3D" id="1.10.8.430">
    <property type="entry name" value="Helical domain of apoptotic protease-activating factors"/>
    <property type="match status" value="1"/>
</dbReference>
<dbReference type="GO" id="GO:0043531">
    <property type="term" value="F:ADP binding"/>
    <property type="evidence" value="ECO:0007669"/>
    <property type="project" value="InterPro"/>
</dbReference>
<dbReference type="Gene3D" id="3.80.10.10">
    <property type="entry name" value="Ribonuclease Inhibitor"/>
    <property type="match status" value="1"/>
</dbReference>
<feature type="domain" description="RPW8" evidence="4">
    <location>
        <begin position="1"/>
        <end position="150"/>
    </location>
</feature>
<reference evidence="5" key="1">
    <citation type="submission" date="2020-09" db="EMBL/GenBank/DDBJ databases">
        <title>Genome-Enabled Discovery of Anthraquinone Biosynthesis in Senna tora.</title>
        <authorList>
            <person name="Kang S.-H."/>
            <person name="Pandey R.P."/>
            <person name="Lee C.-M."/>
            <person name="Sim J.-S."/>
            <person name="Jeong J.-T."/>
            <person name="Choi B.-S."/>
            <person name="Jung M."/>
            <person name="Ginzburg D."/>
            <person name="Zhao K."/>
            <person name="Won S.Y."/>
            <person name="Oh T.-J."/>
            <person name="Yu Y."/>
            <person name="Kim N.-H."/>
            <person name="Lee O.R."/>
            <person name="Lee T.-H."/>
            <person name="Bashyal P."/>
            <person name="Kim T.-S."/>
            <person name="Lee W.-H."/>
            <person name="Kawkins C."/>
            <person name="Kim C.-K."/>
            <person name="Kim J.S."/>
            <person name="Ahn B.O."/>
            <person name="Rhee S.Y."/>
            <person name="Sohng J.K."/>
        </authorList>
    </citation>
    <scope>NUCLEOTIDE SEQUENCE</scope>
    <source>
        <tissue evidence="5">Leaf</tissue>
    </source>
</reference>
<protein>
    <submittedName>
        <fullName evidence="5">Putative disease resistance protein</fullName>
    </submittedName>
</protein>
<dbReference type="InterPro" id="IPR032675">
    <property type="entry name" value="LRR_dom_sf"/>
</dbReference>
<dbReference type="Pfam" id="PF00931">
    <property type="entry name" value="NB-ARC"/>
    <property type="match status" value="1"/>
</dbReference>
<dbReference type="PRINTS" id="PR00364">
    <property type="entry name" value="DISEASERSIST"/>
</dbReference>
<dbReference type="AlphaFoldDB" id="A0A834TV46"/>
<evidence type="ECO:0000256" key="1">
    <source>
        <dbReference type="ARBA" id="ARBA00008894"/>
    </source>
</evidence>
<dbReference type="Gene3D" id="3.40.50.300">
    <property type="entry name" value="P-loop containing nucleotide triphosphate hydrolases"/>
    <property type="match status" value="1"/>
</dbReference>
<dbReference type="EMBL" id="JAAIUW010000006">
    <property type="protein sequence ID" value="KAF7828758.1"/>
    <property type="molecule type" value="Genomic_DNA"/>
</dbReference>
<dbReference type="InterPro" id="IPR027417">
    <property type="entry name" value="P-loop_NTPase"/>
</dbReference>
<dbReference type="Pfam" id="PF05659">
    <property type="entry name" value="RPW8"/>
    <property type="match status" value="1"/>
</dbReference>
<proteinExistence type="inferred from homology"/>
<dbReference type="GO" id="GO:0006952">
    <property type="term" value="P:defense response"/>
    <property type="evidence" value="ECO:0007669"/>
    <property type="project" value="UniProtKB-KW"/>
</dbReference>
<name>A0A834TV46_9FABA</name>
<evidence type="ECO:0000313" key="6">
    <source>
        <dbReference type="Proteomes" id="UP000634136"/>
    </source>
</evidence>
<dbReference type="SUPFAM" id="SSF52540">
    <property type="entry name" value="P-loop containing nucleoside triphosphate hydrolases"/>
    <property type="match status" value="1"/>
</dbReference>